<evidence type="ECO:0000313" key="3">
    <source>
        <dbReference type="Proteomes" id="UP000182835"/>
    </source>
</evidence>
<dbReference type="OrthoDB" id="2187032at2"/>
<dbReference type="Proteomes" id="UP000182835">
    <property type="component" value="Unassembled WGS sequence"/>
</dbReference>
<accession>A0A1L8R9G8</accession>
<keyword evidence="4" id="KW-1185">Reference proteome</keyword>
<reference evidence="1 3" key="1">
    <citation type="submission" date="2014-12" db="EMBL/GenBank/DDBJ databases">
        <title>Draft genome sequences of 29 type strains of Enterococci.</title>
        <authorList>
            <person name="Zhong Z."/>
            <person name="Sun Z."/>
            <person name="Liu W."/>
            <person name="Zhang W."/>
            <person name="Zhang H."/>
        </authorList>
    </citation>
    <scope>NUCLEOTIDE SEQUENCE [LARGE SCALE GENOMIC DNA]</scope>
    <source>
        <strain evidence="1 3">DSM 21207</strain>
    </source>
</reference>
<evidence type="ECO:0000313" key="1">
    <source>
        <dbReference type="EMBL" id="OJG16421.1"/>
    </source>
</evidence>
<gene>
    <name evidence="2" type="ORF">AKL21_00420</name>
    <name evidence="1" type="ORF">RU96_GL001163</name>
</gene>
<dbReference type="EMBL" id="JXKG01000002">
    <property type="protein sequence ID" value="OJG16421.1"/>
    <property type="molecule type" value="Genomic_DNA"/>
</dbReference>
<reference evidence="2 4" key="2">
    <citation type="submission" date="2015-08" db="EMBL/GenBank/DDBJ databases">
        <title>Enterococcus genome sequence.</title>
        <authorList>
            <person name="Acedo J.Z."/>
            <person name="Vederas J.C."/>
        </authorList>
    </citation>
    <scope>NUCLEOTIDE SEQUENCE [LARGE SCALE GENOMIC DNA]</scope>
    <source>
        <strain evidence="2 4">49</strain>
    </source>
</reference>
<dbReference type="STRING" id="317010.RU96_GL001163"/>
<name>A0A1L8R9G8_9ENTE</name>
<dbReference type="Proteomes" id="UP000216797">
    <property type="component" value="Unassembled WGS sequence"/>
</dbReference>
<evidence type="ECO:0000313" key="4">
    <source>
        <dbReference type="Proteomes" id="UP000216797"/>
    </source>
</evidence>
<comment type="caution">
    <text evidence="1">The sequence shown here is derived from an EMBL/GenBank/DDBJ whole genome shotgun (WGS) entry which is preliminary data.</text>
</comment>
<dbReference type="EMBL" id="LHUG01000001">
    <property type="protein sequence ID" value="PAB02013.1"/>
    <property type="molecule type" value="Genomic_DNA"/>
</dbReference>
<protein>
    <submittedName>
        <fullName evidence="1">Uncharacterized protein</fullName>
    </submittedName>
</protein>
<organism evidence="1 3">
    <name type="scientific">Enterococcus canintestini</name>
    <dbReference type="NCBI Taxonomy" id="317010"/>
    <lineage>
        <taxon>Bacteria</taxon>
        <taxon>Bacillati</taxon>
        <taxon>Bacillota</taxon>
        <taxon>Bacilli</taxon>
        <taxon>Lactobacillales</taxon>
        <taxon>Enterococcaceae</taxon>
        <taxon>Enterococcus</taxon>
    </lineage>
</organism>
<proteinExistence type="predicted"/>
<dbReference type="RefSeq" id="WP_071863985.1">
    <property type="nucleotide sequence ID" value="NZ_JBHLVQ010000010.1"/>
</dbReference>
<dbReference type="AlphaFoldDB" id="A0A1L8R9G8"/>
<evidence type="ECO:0000313" key="2">
    <source>
        <dbReference type="EMBL" id="PAB02013.1"/>
    </source>
</evidence>
<sequence>MKKTEYLTFKDENFIKLLQDLGDDYSAVELIDEQNDVDAIVLSQADFNYLVSQLDEEERGQYLEDNDESEFLED</sequence>